<evidence type="ECO:0000313" key="7">
    <source>
        <dbReference type="RefSeq" id="XP_017020040.1"/>
    </source>
</evidence>
<dbReference type="InterPro" id="IPR000426">
    <property type="entry name" value="Proteasome_asu_N"/>
</dbReference>
<organism evidence="6 7">
    <name type="scientific">Drosophila kikkawai</name>
    <name type="common">Fruit fly</name>
    <dbReference type="NCBI Taxonomy" id="30033"/>
    <lineage>
        <taxon>Eukaryota</taxon>
        <taxon>Metazoa</taxon>
        <taxon>Ecdysozoa</taxon>
        <taxon>Arthropoda</taxon>
        <taxon>Hexapoda</taxon>
        <taxon>Insecta</taxon>
        <taxon>Pterygota</taxon>
        <taxon>Neoptera</taxon>
        <taxon>Endopterygota</taxon>
        <taxon>Diptera</taxon>
        <taxon>Brachycera</taxon>
        <taxon>Muscomorpha</taxon>
        <taxon>Ephydroidea</taxon>
        <taxon>Drosophilidae</taxon>
        <taxon>Drosophila</taxon>
        <taxon>Sophophora</taxon>
    </lineage>
</organism>
<dbReference type="GO" id="GO:0006511">
    <property type="term" value="P:ubiquitin-dependent protein catabolic process"/>
    <property type="evidence" value="ECO:0007669"/>
    <property type="project" value="InterPro"/>
</dbReference>
<dbReference type="AlphaFoldDB" id="A0A6P4HWF8"/>
<dbReference type="GO" id="GO:0005634">
    <property type="term" value="C:nucleus"/>
    <property type="evidence" value="ECO:0007669"/>
    <property type="project" value="UniProtKB-SubCell"/>
</dbReference>
<keyword evidence="4" id="KW-0539">Nucleus</keyword>
<protein>
    <recommendedName>
        <fullName evidence="4">Proteasome subunit alpha type</fullName>
    </recommendedName>
</protein>
<reference evidence="7" key="2">
    <citation type="submission" date="2025-08" db="UniProtKB">
        <authorList>
            <consortium name="RefSeq"/>
        </authorList>
    </citation>
    <scope>IDENTIFICATION</scope>
    <source>
        <strain evidence="7">14028-0561.14</strain>
        <tissue evidence="7">Whole fly</tissue>
    </source>
</reference>
<dbReference type="GeneID" id="108073084"/>
<comment type="function">
    <text evidence="1">The proteasome is a multicatalytic proteinase complex which is characterized by its ability to cleave peptides with Arg, Phe, Tyr, Leu, and Glu adjacent to the leaving group at neutral or slightly basic pH. The proteasome has an ATP-dependent proteolytic activity.</text>
</comment>
<dbReference type="InterPro" id="IPR050115">
    <property type="entry name" value="Proteasome_alpha"/>
</dbReference>
<dbReference type="Pfam" id="PF10584">
    <property type="entry name" value="Proteasome_A_N"/>
    <property type="match status" value="1"/>
</dbReference>
<feature type="domain" description="Proteasome alpha-type subunits" evidence="5">
    <location>
        <begin position="11"/>
        <end position="33"/>
    </location>
</feature>
<dbReference type="InterPro" id="IPR023332">
    <property type="entry name" value="Proteasome_alpha-type"/>
</dbReference>
<accession>A0A6P4HWF8</accession>
<evidence type="ECO:0000259" key="5">
    <source>
        <dbReference type="PROSITE" id="PS00388"/>
    </source>
</evidence>
<evidence type="ECO:0000256" key="2">
    <source>
        <dbReference type="ARBA" id="ARBA00022942"/>
    </source>
</evidence>
<dbReference type="PROSITE" id="PS51475">
    <property type="entry name" value="PROTEASOME_ALPHA_2"/>
    <property type="match status" value="1"/>
</dbReference>
<dbReference type="PANTHER" id="PTHR11599">
    <property type="entry name" value="PROTEASOME SUBUNIT ALPHA/BETA"/>
    <property type="match status" value="1"/>
</dbReference>
<evidence type="ECO:0000313" key="6">
    <source>
        <dbReference type="Proteomes" id="UP001652661"/>
    </source>
</evidence>
<keyword evidence="6" id="KW-1185">Reference proteome</keyword>
<sequence length="260" mass="28274">MNKSVITGPGYDTPITSYSPEGRVLQVEYATLAVANSFTIIGMRGKDSVVLAVDKIIMSSLYEPDADGRIVSLERNIGMAMAGLTSDGHAVADIARQEAANFRMNYNRVIPLRDLCERIASYMHAATLNGLNRPFGLSVILASWEASEGPELYKIEPCGSFLGYYACACGRAKPQADQEFDKLENLSGMGTEELVKAAAEIIYKGHYDWQNRDFLFEMGIVGKDTRGLHLINPPVLTEIARAAGAEAAANETSSSDEAFF</sequence>
<dbReference type="GO" id="GO:0005737">
    <property type="term" value="C:cytoplasm"/>
    <property type="evidence" value="ECO:0007669"/>
    <property type="project" value="UniProtKB-SubCell"/>
</dbReference>
<dbReference type="OrthoDB" id="431557at2759"/>
<dbReference type="PROSITE" id="PS00388">
    <property type="entry name" value="PROTEASOME_ALPHA_1"/>
    <property type="match status" value="1"/>
</dbReference>
<dbReference type="Gene3D" id="3.60.20.10">
    <property type="entry name" value="Glutamine Phosphoribosylpyrophosphate, subunit 1, domain 1"/>
    <property type="match status" value="1"/>
</dbReference>
<evidence type="ECO:0000256" key="3">
    <source>
        <dbReference type="PROSITE-ProRule" id="PRU00808"/>
    </source>
</evidence>
<keyword evidence="2 3" id="KW-0647">Proteasome</keyword>
<dbReference type="Proteomes" id="UP001652661">
    <property type="component" value="Chromosome 2R"/>
</dbReference>
<dbReference type="SMART" id="SM00948">
    <property type="entry name" value="Proteasome_A_N"/>
    <property type="match status" value="1"/>
</dbReference>
<dbReference type="GO" id="GO:0019773">
    <property type="term" value="C:proteasome core complex, alpha-subunit complex"/>
    <property type="evidence" value="ECO:0007669"/>
    <property type="project" value="UniProtKB-UniRule"/>
</dbReference>
<dbReference type="RefSeq" id="XP_017020040.1">
    <property type="nucleotide sequence ID" value="XM_017164551.3"/>
</dbReference>
<dbReference type="InterPro" id="IPR001353">
    <property type="entry name" value="Proteasome_sua/b"/>
</dbReference>
<reference evidence="6" key="1">
    <citation type="submission" date="2025-05" db="UniProtKB">
        <authorList>
            <consortium name="RefSeq"/>
        </authorList>
    </citation>
    <scope>NUCLEOTIDE SEQUENCE [LARGE SCALE GENOMIC DNA]</scope>
    <source>
        <strain evidence="6">14028-0561.14</strain>
    </source>
</reference>
<evidence type="ECO:0000256" key="4">
    <source>
        <dbReference type="RuleBase" id="RU000551"/>
    </source>
</evidence>
<dbReference type="SUPFAM" id="SSF56235">
    <property type="entry name" value="N-terminal nucleophile aminohydrolases (Ntn hydrolases)"/>
    <property type="match status" value="1"/>
</dbReference>
<comment type="similarity">
    <text evidence="3 4">Belongs to the peptidase T1A family.</text>
</comment>
<dbReference type="Pfam" id="PF00227">
    <property type="entry name" value="Proteasome"/>
    <property type="match status" value="1"/>
</dbReference>
<name>A0A6P4HWF8_DROKI</name>
<proteinExistence type="inferred from homology"/>
<dbReference type="InterPro" id="IPR029055">
    <property type="entry name" value="Ntn_hydrolases_N"/>
</dbReference>
<dbReference type="OMA" id="QDGPQMY"/>
<comment type="subunit">
    <text evidence="4">The 20S proteasome core is composed of 28 subunits that are arranged in four stacked rings, resulting in a barrel-shaped structure. The two end rings are each formed by seven alpha subunits, and the two central rings are each formed by seven beta subunits.</text>
</comment>
<evidence type="ECO:0000256" key="1">
    <source>
        <dbReference type="ARBA" id="ARBA00002000"/>
    </source>
</evidence>
<comment type="subcellular location">
    <subcellularLocation>
        <location evidence="4">Cytoplasm</location>
    </subcellularLocation>
    <subcellularLocation>
        <location evidence="4">Nucleus</location>
    </subcellularLocation>
</comment>
<gene>
    <name evidence="7" type="primary">LOC108073084</name>
</gene>
<keyword evidence="4" id="KW-0963">Cytoplasm</keyword>